<name>A0ABC8R762_9AQUA</name>
<reference evidence="1 4" key="1">
    <citation type="submission" date="2024-02" db="EMBL/GenBank/DDBJ databases">
        <authorList>
            <person name="Vignale AGUSTIN F."/>
            <person name="Sosa J E."/>
            <person name="Modenutti C."/>
        </authorList>
    </citation>
    <scope>NUCLEOTIDE SEQUENCE [LARGE SCALE GENOMIC DNA]</scope>
</reference>
<dbReference type="Proteomes" id="UP001642360">
    <property type="component" value="Unassembled WGS sequence"/>
</dbReference>
<evidence type="ECO:0000313" key="2">
    <source>
        <dbReference type="EMBL" id="CAK9155269.1"/>
    </source>
</evidence>
<sequence>GAQPGESQPTQEQPDVRSKREIILGMDRRLGDLEDRMGHYEDNQKEILSILRHKYGAEPFSSA</sequence>
<dbReference type="EMBL" id="CAUOFW020002669">
    <property type="protein sequence ID" value="CAK9155269.1"/>
    <property type="molecule type" value="Genomic_DNA"/>
</dbReference>
<dbReference type="EMBL" id="CAUOFW020004461">
    <property type="protein sequence ID" value="CAK9165838.1"/>
    <property type="molecule type" value="Genomic_DNA"/>
</dbReference>
<feature type="non-terminal residue" evidence="1">
    <location>
        <position position="1"/>
    </location>
</feature>
<protein>
    <submittedName>
        <fullName evidence="1">Uncharacterized protein</fullName>
    </submittedName>
</protein>
<evidence type="ECO:0000313" key="1">
    <source>
        <dbReference type="EMBL" id="CAK9140789.1"/>
    </source>
</evidence>
<accession>A0ABC8R762</accession>
<organism evidence="1 4">
    <name type="scientific">Ilex paraguariensis</name>
    <name type="common">yerba mate</name>
    <dbReference type="NCBI Taxonomy" id="185542"/>
    <lineage>
        <taxon>Eukaryota</taxon>
        <taxon>Viridiplantae</taxon>
        <taxon>Streptophyta</taxon>
        <taxon>Embryophyta</taxon>
        <taxon>Tracheophyta</taxon>
        <taxon>Spermatophyta</taxon>
        <taxon>Magnoliopsida</taxon>
        <taxon>eudicotyledons</taxon>
        <taxon>Gunneridae</taxon>
        <taxon>Pentapetalae</taxon>
        <taxon>asterids</taxon>
        <taxon>campanulids</taxon>
        <taxon>Aquifoliales</taxon>
        <taxon>Aquifoliaceae</taxon>
        <taxon>Ilex</taxon>
    </lineage>
</organism>
<gene>
    <name evidence="2" type="ORF">ILEXP_LOCUS23668</name>
    <name evidence="3" type="ORF">ILEXP_LOCUS35007</name>
    <name evidence="1" type="ORF">ILEXP_LOCUS8303</name>
</gene>
<evidence type="ECO:0000313" key="3">
    <source>
        <dbReference type="EMBL" id="CAK9165838.1"/>
    </source>
</evidence>
<dbReference type="EMBL" id="CAUOFW020001076">
    <property type="protein sequence ID" value="CAK9140789.1"/>
    <property type="molecule type" value="Genomic_DNA"/>
</dbReference>
<keyword evidence="4" id="KW-1185">Reference proteome</keyword>
<comment type="caution">
    <text evidence="1">The sequence shown here is derived from an EMBL/GenBank/DDBJ whole genome shotgun (WGS) entry which is preliminary data.</text>
</comment>
<evidence type="ECO:0000313" key="4">
    <source>
        <dbReference type="Proteomes" id="UP001642360"/>
    </source>
</evidence>
<proteinExistence type="predicted"/>
<dbReference type="AlphaFoldDB" id="A0ABC8R762"/>